<dbReference type="Gene3D" id="3.40.630.30">
    <property type="match status" value="1"/>
</dbReference>
<feature type="domain" description="N-acetyltransferase" evidence="1">
    <location>
        <begin position="1"/>
        <end position="127"/>
    </location>
</feature>
<keyword evidence="3" id="KW-1185">Reference proteome</keyword>
<comment type="caution">
    <text evidence="2">The sequence shown here is derived from an EMBL/GenBank/DDBJ whole genome shotgun (WGS) entry which is preliminary data.</text>
</comment>
<organism evidence="2 3">
    <name type="scientific">Halobellus ruber</name>
    <dbReference type="NCBI Taxonomy" id="2761102"/>
    <lineage>
        <taxon>Archaea</taxon>
        <taxon>Methanobacteriati</taxon>
        <taxon>Methanobacteriota</taxon>
        <taxon>Stenosarchaea group</taxon>
        <taxon>Halobacteria</taxon>
        <taxon>Halobacteriales</taxon>
        <taxon>Haloferacaceae</taxon>
        <taxon>Halobellus</taxon>
    </lineage>
</organism>
<sequence>MLSFDRERVRDRVREGDALVAVVRGHNREERRAAGAEASDDRVVGACVLRRSGAGPVEIEQIAVHRSRRGRGIGAALVAAAATRTDGPLVARFREDVRPFYESLGFETEAVDGDSTADDVNAGGNAAADRLRGILR</sequence>
<evidence type="ECO:0000313" key="2">
    <source>
        <dbReference type="EMBL" id="MBB6647890.1"/>
    </source>
</evidence>
<dbReference type="Pfam" id="PF13508">
    <property type="entry name" value="Acetyltransf_7"/>
    <property type="match status" value="1"/>
</dbReference>
<dbReference type="GO" id="GO:0016747">
    <property type="term" value="F:acyltransferase activity, transferring groups other than amino-acyl groups"/>
    <property type="evidence" value="ECO:0007669"/>
    <property type="project" value="InterPro"/>
</dbReference>
<evidence type="ECO:0000259" key="1">
    <source>
        <dbReference type="PROSITE" id="PS51186"/>
    </source>
</evidence>
<dbReference type="PROSITE" id="PS51186">
    <property type="entry name" value="GNAT"/>
    <property type="match status" value="1"/>
</dbReference>
<dbReference type="SUPFAM" id="SSF55729">
    <property type="entry name" value="Acyl-CoA N-acyltransferases (Nat)"/>
    <property type="match status" value="1"/>
</dbReference>
<accession>A0A7J9SLR9</accession>
<protein>
    <submittedName>
        <fullName evidence="2">GNAT family N-acetyltransferase</fullName>
    </submittedName>
</protein>
<dbReference type="InterPro" id="IPR000182">
    <property type="entry name" value="GNAT_dom"/>
</dbReference>
<name>A0A7J9SLR9_9EURY</name>
<proteinExistence type="predicted"/>
<evidence type="ECO:0000313" key="3">
    <source>
        <dbReference type="Proteomes" id="UP000546257"/>
    </source>
</evidence>
<dbReference type="Proteomes" id="UP000546257">
    <property type="component" value="Unassembled WGS sequence"/>
</dbReference>
<reference evidence="2 3" key="1">
    <citation type="submission" date="2020-08" db="EMBL/GenBank/DDBJ databases">
        <authorList>
            <person name="Seo M.-J."/>
        </authorList>
    </citation>
    <scope>NUCLEOTIDE SEQUENCE [LARGE SCALE GENOMIC DNA]</scope>
    <source>
        <strain evidence="2 3">MBLA0160</strain>
    </source>
</reference>
<dbReference type="CDD" id="cd04301">
    <property type="entry name" value="NAT_SF"/>
    <property type="match status" value="1"/>
</dbReference>
<keyword evidence="2" id="KW-0808">Transferase</keyword>
<dbReference type="AlphaFoldDB" id="A0A7J9SLR9"/>
<dbReference type="InterPro" id="IPR016181">
    <property type="entry name" value="Acyl_CoA_acyltransferase"/>
</dbReference>
<dbReference type="EMBL" id="JACKXD010000008">
    <property type="protein sequence ID" value="MBB6647890.1"/>
    <property type="molecule type" value="Genomic_DNA"/>
</dbReference>
<gene>
    <name evidence="2" type="ORF">H5V44_16640</name>
</gene>